<evidence type="ECO:0000256" key="1">
    <source>
        <dbReference type="ARBA" id="ARBA00010838"/>
    </source>
</evidence>
<dbReference type="Proteomes" id="UP000285274">
    <property type="component" value="Unassembled WGS sequence"/>
</dbReference>
<dbReference type="PANTHER" id="PTHR10353">
    <property type="entry name" value="GLYCOSYL HYDROLASE"/>
    <property type="match status" value="1"/>
</dbReference>
<dbReference type="GO" id="GO:0005829">
    <property type="term" value="C:cytosol"/>
    <property type="evidence" value="ECO:0007669"/>
    <property type="project" value="TreeGrafter"/>
</dbReference>
<dbReference type="EMBL" id="QRVM01000051">
    <property type="protein sequence ID" value="RGS44887.1"/>
    <property type="molecule type" value="Genomic_DNA"/>
</dbReference>
<reference evidence="7 8" key="1">
    <citation type="submission" date="2018-08" db="EMBL/GenBank/DDBJ databases">
        <title>A genome reference for cultivated species of the human gut microbiota.</title>
        <authorList>
            <person name="Zou Y."/>
            <person name="Xue W."/>
            <person name="Luo G."/>
        </authorList>
    </citation>
    <scope>NUCLEOTIDE SEQUENCE [LARGE SCALE GENOMIC DNA]</scope>
    <source>
        <strain evidence="7 8">AF22-10AC</strain>
    </source>
</reference>
<keyword evidence="2 6" id="KW-0378">Hydrolase</keyword>
<dbReference type="PROSITE" id="PS00572">
    <property type="entry name" value="GLYCOSYL_HYDROL_F1_1"/>
    <property type="match status" value="1"/>
</dbReference>
<dbReference type="Pfam" id="PF00232">
    <property type="entry name" value="Glyco_hydro_1"/>
    <property type="match status" value="1"/>
</dbReference>
<dbReference type="InterPro" id="IPR001360">
    <property type="entry name" value="Glyco_hydro_1"/>
</dbReference>
<accession>A0A412IXS3</accession>
<evidence type="ECO:0000313" key="7">
    <source>
        <dbReference type="EMBL" id="RGS44887.1"/>
    </source>
</evidence>
<evidence type="ECO:0000256" key="4">
    <source>
        <dbReference type="PROSITE-ProRule" id="PRU10055"/>
    </source>
</evidence>
<dbReference type="RefSeq" id="WP_118320443.1">
    <property type="nucleotide sequence ID" value="NZ_QRVM01000051.1"/>
</dbReference>
<dbReference type="InterPro" id="IPR033132">
    <property type="entry name" value="GH_1_N_CS"/>
</dbReference>
<comment type="caution">
    <text evidence="7">The sequence shown here is derived from an EMBL/GenBank/DDBJ whole genome shotgun (WGS) entry which is preliminary data.</text>
</comment>
<dbReference type="PROSITE" id="PS00653">
    <property type="entry name" value="GLYCOSYL_HYDROL_F1_2"/>
    <property type="match status" value="1"/>
</dbReference>
<dbReference type="FunFam" id="3.20.20.80:FF:000004">
    <property type="entry name" value="Beta-glucosidase 6-phospho-beta-glucosidase"/>
    <property type="match status" value="1"/>
</dbReference>
<dbReference type="GO" id="GO:0016052">
    <property type="term" value="P:carbohydrate catabolic process"/>
    <property type="evidence" value="ECO:0007669"/>
    <property type="project" value="TreeGrafter"/>
</dbReference>
<dbReference type="SUPFAM" id="SSF51445">
    <property type="entry name" value="(Trans)glycosidases"/>
    <property type="match status" value="1"/>
</dbReference>
<sequence>MFSKDFLWGGATAANQIEGAYNEEGKGLSTADILPGKERFNYLFDPQGMMDTKFDFYPSHKAIDHYHHYKEDIALMAEMGFKCYRLSISWPRIYPNGYDEIPNEEGLQYYDDLFDECLKNGIQPLVTLSHFEMPLALTKEYNGWIDKKCIQYFEKYVRTVFERYQNKVKYWLTFNEVNSVTKLTFHSGGTIVPKGENVDQYGYQILHNQAVASSLAVKVCHEIIPDAKVGCMVQYSPIYPYSCHPDDVFAAMELERDRETFALELFVRGEYPYYSKRLFNKLDVNLDVTKEELDILKQYPVDFISFSYYMSLAWAREGFIGEITKGNQMSGIKNPNLESTEWGWQIDPKGLRIALNKLYDTYRKPLFIVENGIGVKEELKHDTVEDDYRIDYLKQHLLQVEEAIEDGIPVMGYTMWAPMDIVSNSTGEMSKRYGLIYVDVDDKGNGTFKRYKKKSFNWYKSVIKSNGGNLKI</sequence>
<dbReference type="AlphaFoldDB" id="A0A412IXS3"/>
<gene>
    <name evidence="7" type="ORF">DWX92_09545</name>
</gene>
<evidence type="ECO:0000256" key="2">
    <source>
        <dbReference type="ARBA" id="ARBA00022801"/>
    </source>
</evidence>
<dbReference type="GO" id="GO:0008422">
    <property type="term" value="F:beta-glucosidase activity"/>
    <property type="evidence" value="ECO:0007669"/>
    <property type="project" value="TreeGrafter"/>
</dbReference>
<protein>
    <submittedName>
        <fullName evidence="7">Glycoside hydrolase family 1 protein</fullName>
    </submittedName>
</protein>
<evidence type="ECO:0000256" key="6">
    <source>
        <dbReference type="RuleBase" id="RU004468"/>
    </source>
</evidence>
<dbReference type="PRINTS" id="PR00131">
    <property type="entry name" value="GLHYDRLASE1"/>
</dbReference>
<dbReference type="InterPro" id="IPR017853">
    <property type="entry name" value="GH"/>
</dbReference>
<dbReference type="Gene3D" id="3.20.20.80">
    <property type="entry name" value="Glycosidases"/>
    <property type="match status" value="1"/>
</dbReference>
<feature type="active site" description="Nucleophile" evidence="4">
    <location>
        <position position="370"/>
    </location>
</feature>
<evidence type="ECO:0000256" key="5">
    <source>
        <dbReference type="RuleBase" id="RU003690"/>
    </source>
</evidence>
<organism evidence="7 8">
    <name type="scientific">Holdemanella biformis</name>
    <dbReference type="NCBI Taxonomy" id="1735"/>
    <lineage>
        <taxon>Bacteria</taxon>
        <taxon>Bacillati</taxon>
        <taxon>Bacillota</taxon>
        <taxon>Erysipelotrichia</taxon>
        <taxon>Erysipelotrichales</taxon>
        <taxon>Erysipelotrichaceae</taxon>
        <taxon>Holdemanella</taxon>
    </lineage>
</organism>
<dbReference type="PANTHER" id="PTHR10353:SF122">
    <property type="entry name" value="6-PHOSPHO-BETA-GLUCOSIDASE ASCB-RELATED"/>
    <property type="match status" value="1"/>
</dbReference>
<evidence type="ECO:0000313" key="8">
    <source>
        <dbReference type="Proteomes" id="UP000285274"/>
    </source>
</evidence>
<proteinExistence type="inferred from homology"/>
<dbReference type="InterPro" id="IPR018120">
    <property type="entry name" value="Glyco_hydro_1_AS"/>
</dbReference>
<evidence type="ECO:0000256" key="3">
    <source>
        <dbReference type="ARBA" id="ARBA00023295"/>
    </source>
</evidence>
<comment type="similarity">
    <text evidence="1 5">Belongs to the glycosyl hydrolase 1 family.</text>
</comment>
<keyword evidence="3 6" id="KW-0326">Glycosidase</keyword>
<name>A0A412IXS3_9FIRM</name>